<sequence length="252" mass="29346">MLQKFGFSQYESKVYETLVSLEEALDATTIVKYSGVPKAKIYEVLARMIEKGMVMDSISEKKKLYAALPLNLAIEKLTTEFQGNIKQLKKNKNKKKLLDDRVWSLKKDTSIRVQSKQLIEEARKSIRISGWKDDLMEYLPLLEDKEKNGVNVEVLGVGALNINLKNLYTLIPAKEHDVLERFQLIIVDDQKVIFACVEEDSWQAINTMSKPFVKIFTEFFYHDIALTKINEKHYDLLMNDEEIRTILMKLRY</sequence>
<dbReference type="InterPro" id="IPR021586">
    <property type="entry name" value="Tscrpt_reg_TrmB_C"/>
</dbReference>
<evidence type="ECO:0000313" key="4">
    <source>
        <dbReference type="Proteomes" id="UP000543174"/>
    </source>
</evidence>
<evidence type="ECO:0000259" key="2">
    <source>
        <dbReference type="Pfam" id="PF11495"/>
    </source>
</evidence>
<dbReference type="PANTHER" id="PTHR34293:SF1">
    <property type="entry name" value="HTH-TYPE TRANSCRIPTIONAL REGULATOR TRMBL2"/>
    <property type="match status" value="1"/>
</dbReference>
<reference evidence="3" key="1">
    <citation type="submission" date="2020-08" db="EMBL/GenBank/DDBJ databases">
        <title>Functional genomics of gut bacteria from endangered species of beetles.</title>
        <authorList>
            <person name="Carlos-Shanley C."/>
        </authorList>
    </citation>
    <scope>NUCLEOTIDE SEQUENCE [LARGE SCALE GENOMIC DNA]</scope>
    <source>
        <strain evidence="3">S00060</strain>
    </source>
</reference>
<dbReference type="EMBL" id="JACJHT010000006">
    <property type="protein sequence ID" value="MBA9041825.1"/>
    <property type="molecule type" value="Genomic_DNA"/>
</dbReference>
<feature type="domain" description="Transcription regulator TrmB N-terminal" evidence="1">
    <location>
        <begin position="2"/>
        <end position="70"/>
    </location>
</feature>
<proteinExistence type="predicted"/>
<protein>
    <submittedName>
        <fullName evidence="3">Sugar-specific transcriptional regulator TrmB</fullName>
    </submittedName>
</protein>
<feature type="domain" description="Transcription regulator TrmB C-terminal" evidence="2">
    <location>
        <begin position="102"/>
        <end position="222"/>
    </location>
</feature>
<dbReference type="RefSeq" id="WP_182527825.1">
    <property type="nucleotide sequence ID" value="NZ_JACJHT010000006.1"/>
</dbReference>
<dbReference type="Pfam" id="PF11495">
    <property type="entry name" value="Regulator_TrmB"/>
    <property type="match status" value="1"/>
</dbReference>
<comment type="caution">
    <text evidence="3">The sequence shown here is derived from an EMBL/GenBank/DDBJ whole genome shotgun (WGS) entry which is preliminary data.</text>
</comment>
<evidence type="ECO:0000313" key="3">
    <source>
        <dbReference type="EMBL" id="MBA9041825.1"/>
    </source>
</evidence>
<dbReference type="CDD" id="cd09124">
    <property type="entry name" value="PLDc_like_TrmB_middle"/>
    <property type="match status" value="1"/>
</dbReference>
<dbReference type="AlphaFoldDB" id="A0A7W3RH30"/>
<dbReference type="PANTHER" id="PTHR34293">
    <property type="entry name" value="HTH-TYPE TRANSCRIPTIONAL REGULATOR TRMBL2"/>
    <property type="match status" value="1"/>
</dbReference>
<dbReference type="Pfam" id="PF01978">
    <property type="entry name" value="TrmB"/>
    <property type="match status" value="1"/>
</dbReference>
<dbReference type="SUPFAM" id="SSF46785">
    <property type="entry name" value="Winged helix' DNA-binding domain"/>
    <property type="match status" value="1"/>
</dbReference>
<gene>
    <name evidence="3" type="ORF">HNP21_004955</name>
</gene>
<name>A0A7W3RH30_PRIAR</name>
<dbReference type="InterPro" id="IPR051797">
    <property type="entry name" value="TrmB-like"/>
</dbReference>
<dbReference type="InterPro" id="IPR036388">
    <property type="entry name" value="WH-like_DNA-bd_sf"/>
</dbReference>
<dbReference type="InterPro" id="IPR036390">
    <property type="entry name" value="WH_DNA-bd_sf"/>
</dbReference>
<dbReference type="Gene3D" id="1.10.10.10">
    <property type="entry name" value="Winged helix-like DNA-binding domain superfamily/Winged helix DNA-binding domain"/>
    <property type="match status" value="1"/>
</dbReference>
<dbReference type="Proteomes" id="UP000543174">
    <property type="component" value="Unassembled WGS sequence"/>
</dbReference>
<keyword evidence="4" id="KW-1185">Reference proteome</keyword>
<accession>A0A7W3RH30</accession>
<dbReference type="InterPro" id="IPR002831">
    <property type="entry name" value="Tscrpt_reg_TrmB_N"/>
</dbReference>
<organism evidence="3 4">
    <name type="scientific">Priestia aryabhattai</name>
    <name type="common">Bacillus aryabhattai</name>
    <dbReference type="NCBI Taxonomy" id="412384"/>
    <lineage>
        <taxon>Bacteria</taxon>
        <taxon>Bacillati</taxon>
        <taxon>Bacillota</taxon>
        <taxon>Bacilli</taxon>
        <taxon>Bacillales</taxon>
        <taxon>Bacillaceae</taxon>
        <taxon>Priestia</taxon>
    </lineage>
</organism>
<evidence type="ECO:0000259" key="1">
    <source>
        <dbReference type="Pfam" id="PF01978"/>
    </source>
</evidence>